<proteinExistence type="predicted"/>
<evidence type="ECO:0000259" key="8">
    <source>
        <dbReference type="Pfam" id="PF21621"/>
    </source>
</evidence>
<feature type="binding site" evidence="5">
    <location>
        <position position="122"/>
    </location>
    <ligand>
        <name>Zn(2+)</name>
        <dbReference type="ChEBI" id="CHEBI:29105"/>
    </ligand>
</feature>
<dbReference type="GO" id="GO:0004476">
    <property type="term" value="F:mannose-6-phosphate isomerase activity"/>
    <property type="evidence" value="ECO:0007669"/>
    <property type="project" value="InterPro"/>
</dbReference>
<feature type="domain" description="Mannose-6-phosphate isomerase cupin" evidence="8">
    <location>
        <begin position="247"/>
        <end position="322"/>
    </location>
</feature>
<evidence type="ECO:0000256" key="6">
    <source>
        <dbReference type="PIRSR" id="PIRSR036894-2"/>
    </source>
</evidence>
<dbReference type="Pfam" id="PF20511">
    <property type="entry name" value="PMI_typeI_cat"/>
    <property type="match status" value="1"/>
</dbReference>
<dbReference type="PIRSF" id="PIRSF036894">
    <property type="entry name" value="PMI_Firm_short"/>
    <property type="match status" value="1"/>
</dbReference>
<dbReference type="OrthoDB" id="9808275at2"/>
<dbReference type="PANTHER" id="PTHR42742">
    <property type="entry name" value="TRANSCRIPTIONAL REPRESSOR MPRA"/>
    <property type="match status" value="1"/>
</dbReference>
<protein>
    <recommendedName>
        <fullName evidence="3">Phosphohexomutase</fullName>
    </recommendedName>
    <alternativeName>
        <fullName evidence="4">Phosphomannose isomerase</fullName>
    </alternativeName>
</protein>
<keyword evidence="10" id="KW-1185">Reference proteome</keyword>
<sequence>MQEELYPLKFKPILKDKIWGGEKLSKYLNKPSKSTQVGESWEISDVDGDTSIVTNGPLKGQSLKTLLENYQSHLMGEKNYQRFGNKFPLLIKFIDAKQDLSIQLHPNDRLAAERHDSFGKTEMWYVMQADEDSNLIVGFNQKVTPEKYLQHLEYKTLTEILNFDKVKKGDTYFIEVGRVHAIGAGVLLAEIQQTSDITYRVYDWDRVDSDGNSRELHNDLAIDAIDFNMKNDFRVTYNKTQNQSNAMVNCQYFTTNYIKLDSELQKKNNFDSFIIYICVEGQMEIHTSSGKEIIKKGETMLLPASIKTYTINASKAELLEVYV</sequence>
<dbReference type="PANTHER" id="PTHR42742:SF3">
    <property type="entry name" value="FRUCTOKINASE"/>
    <property type="match status" value="1"/>
</dbReference>
<dbReference type="InterPro" id="IPR011051">
    <property type="entry name" value="RmlC_Cupin_sf"/>
</dbReference>
<comment type="caution">
    <text evidence="9">The sequence shown here is derived from an EMBL/GenBank/DDBJ whole genome shotgun (WGS) entry which is preliminary data.</text>
</comment>
<dbReference type="InterPro" id="IPR014710">
    <property type="entry name" value="RmlC-like_jellyroll"/>
</dbReference>
<dbReference type="InterPro" id="IPR014628">
    <property type="entry name" value="Man6P_isomerase_Firm_short"/>
</dbReference>
<dbReference type="InterPro" id="IPR049071">
    <property type="entry name" value="MPI_cupin_dom"/>
</dbReference>
<dbReference type="EMBL" id="SMGI01000003">
    <property type="protein sequence ID" value="TCK66797.1"/>
    <property type="molecule type" value="Genomic_DNA"/>
</dbReference>
<feature type="binding site" evidence="5">
    <location>
        <position position="105"/>
    </location>
    <ligand>
        <name>Zn(2+)</name>
        <dbReference type="ChEBI" id="CHEBI:29105"/>
    </ligand>
</feature>
<evidence type="ECO:0000313" key="9">
    <source>
        <dbReference type="EMBL" id="TCK66797.1"/>
    </source>
</evidence>
<accession>A0A4R1KQM7</accession>
<evidence type="ECO:0000256" key="5">
    <source>
        <dbReference type="PIRSR" id="PIRSR036894-1"/>
    </source>
</evidence>
<dbReference type="SUPFAM" id="SSF51182">
    <property type="entry name" value="RmlC-like cupins"/>
    <property type="match status" value="1"/>
</dbReference>
<keyword evidence="1 5" id="KW-0479">Metal-binding</keyword>
<keyword evidence="2 5" id="KW-0862">Zinc</keyword>
<evidence type="ECO:0000256" key="1">
    <source>
        <dbReference type="ARBA" id="ARBA00022723"/>
    </source>
</evidence>
<comment type="cofactor">
    <cofactor evidence="5">
        <name>Zn(2+)</name>
        <dbReference type="ChEBI" id="CHEBI:29105"/>
    </cofactor>
    <text evidence="5">Binds 1 zinc ion per subunit.</text>
</comment>
<evidence type="ECO:0000313" key="10">
    <source>
        <dbReference type="Proteomes" id="UP000295714"/>
    </source>
</evidence>
<evidence type="ECO:0000256" key="2">
    <source>
        <dbReference type="ARBA" id="ARBA00022833"/>
    </source>
</evidence>
<feature type="domain" description="Phosphomannose isomerase type I catalytic" evidence="7">
    <location>
        <begin position="9"/>
        <end position="117"/>
    </location>
</feature>
<evidence type="ECO:0000256" key="3">
    <source>
        <dbReference type="ARBA" id="ARBA00029741"/>
    </source>
</evidence>
<dbReference type="InterPro" id="IPR051804">
    <property type="entry name" value="Carb_Metab_Reg_Kinase/Isom"/>
</dbReference>
<dbReference type="Gene3D" id="2.60.120.10">
    <property type="entry name" value="Jelly Rolls"/>
    <property type="match status" value="2"/>
</dbReference>
<organism evidence="9 10">
    <name type="scientific">Winogradskyella wandonensis</name>
    <dbReference type="NCBI Taxonomy" id="1442586"/>
    <lineage>
        <taxon>Bacteria</taxon>
        <taxon>Pseudomonadati</taxon>
        <taxon>Bacteroidota</taxon>
        <taxon>Flavobacteriia</taxon>
        <taxon>Flavobacteriales</taxon>
        <taxon>Flavobacteriaceae</taxon>
        <taxon>Winogradskyella</taxon>
    </lineage>
</organism>
<evidence type="ECO:0000256" key="4">
    <source>
        <dbReference type="ARBA" id="ARBA00030762"/>
    </source>
</evidence>
<dbReference type="CDD" id="cd07010">
    <property type="entry name" value="cupin_PMI_type_I_N_bac"/>
    <property type="match status" value="1"/>
</dbReference>
<gene>
    <name evidence="9" type="ORF">DFQ05_2072</name>
</gene>
<name>A0A4R1KQM7_9FLAO</name>
<evidence type="ECO:0000259" key="7">
    <source>
        <dbReference type="Pfam" id="PF20511"/>
    </source>
</evidence>
<feature type="binding site" evidence="5">
    <location>
        <position position="180"/>
    </location>
    <ligand>
        <name>Zn(2+)</name>
        <dbReference type="ChEBI" id="CHEBI:29105"/>
    </ligand>
</feature>
<feature type="active site" evidence="6">
    <location>
        <position position="200"/>
    </location>
</feature>
<dbReference type="Proteomes" id="UP000295714">
    <property type="component" value="Unassembled WGS sequence"/>
</dbReference>
<dbReference type="AlphaFoldDB" id="A0A4R1KQM7"/>
<dbReference type="Pfam" id="PF21621">
    <property type="entry name" value="MPI_cupin_dom"/>
    <property type="match status" value="1"/>
</dbReference>
<dbReference type="GO" id="GO:0008270">
    <property type="term" value="F:zinc ion binding"/>
    <property type="evidence" value="ECO:0007669"/>
    <property type="project" value="InterPro"/>
</dbReference>
<dbReference type="InterPro" id="IPR046457">
    <property type="entry name" value="PMI_typeI_cat"/>
</dbReference>
<dbReference type="GO" id="GO:0005975">
    <property type="term" value="P:carbohydrate metabolic process"/>
    <property type="evidence" value="ECO:0007669"/>
    <property type="project" value="InterPro"/>
</dbReference>
<reference evidence="9 10" key="1">
    <citation type="journal article" date="2015" name="Stand. Genomic Sci.">
        <title>Genomic Encyclopedia of Bacterial and Archaeal Type Strains, Phase III: the genomes of soil and plant-associated and newly described type strains.</title>
        <authorList>
            <person name="Whitman W.B."/>
            <person name="Woyke T."/>
            <person name="Klenk H.P."/>
            <person name="Zhou Y."/>
            <person name="Lilburn T.G."/>
            <person name="Beck B.J."/>
            <person name="De Vos P."/>
            <person name="Vandamme P."/>
            <person name="Eisen J.A."/>
            <person name="Garrity G."/>
            <person name="Hugenholtz P."/>
            <person name="Kyrpides N.C."/>
        </authorList>
    </citation>
    <scope>NUCLEOTIDE SEQUENCE [LARGE SCALE GENOMIC DNA]</scope>
    <source>
        <strain evidence="9 10">CECT 8445</strain>
    </source>
</reference>
<dbReference type="RefSeq" id="WP_132705309.1">
    <property type="nucleotide sequence ID" value="NZ_SMGI01000003.1"/>
</dbReference>
<keyword evidence="9" id="KW-0413">Isomerase</keyword>